<dbReference type="Proteomes" id="UP000001817">
    <property type="component" value="Chromosome 1"/>
</dbReference>
<evidence type="ECO:0000313" key="2">
    <source>
        <dbReference type="Proteomes" id="UP000001817"/>
    </source>
</evidence>
<dbReference type="EMBL" id="CP000270">
    <property type="protein sequence ID" value="ABE29241.1"/>
    <property type="molecule type" value="Genomic_DNA"/>
</dbReference>
<keyword evidence="2" id="KW-1185">Reference proteome</keyword>
<dbReference type="STRING" id="266265.Bxe_A3749"/>
<reference evidence="1 2" key="1">
    <citation type="journal article" date="2006" name="Proc. Natl. Acad. Sci. U.S.A.">
        <title>Burkholderia xenovorans LB400 harbors a multi-replicon, 9.73-Mbp genome shaped for versatility.</title>
        <authorList>
            <person name="Chain P.S."/>
            <person name="Denef V.J."/>
            <person name="Konstantinidis K.T."/>
            <person name="Vergez L.M."/>
            <person name="Agullo L."/>
            <person name="Reyes V.L."/>
            <person name="Hauser L."/>
            <person name="Cordova M."/>
            <person name="Gomez L."/>
            <person name="Gonzalez M."/>
            <person name="Land M."/>
            <person name="Lao V."/>
            <person name="Larimer F."/>
            <person name="LiPuma J.J."/>
            <person name="Mahenthiralingam E."/>
            <person name="Malfatti S.A."/>
            <person name="Marx C.J."/>
            <person name="Parnell J.J."/>
            <person name="Ramette A."/>
            <person name="Richardson P."/>
            <person name="Seeger M."/>
            <person name="Smith D."/>
            <person name="Spilker T."/>
            <person name="Sul W.J."/>
            <person name="Tsoi T.V."/>
            <person name="Ulrich L.E."/>
            <person name="Zhulin I.B."/>
            <person name="Tiedje J.M."/>
        </authorList>
    </citation>
    <scope>NUCLEOTIDE SEQUENCE [LARGE SCALE GENOMIC DNA]</scope>
    <source>
        <strain evidence="1 2">LB400</strain>
    </source>
</reference>
<accession>Q144J8</accession>
<dbReference type="KEGG" id="bxe:Bxe_A3749"/>
<organism evidence="1 2">
    <name type="scientific">Paraburkholderia xenovorans (strain LB400)</name>
    <dbReference type="NCBI Taxonomy" id="266265"/>
    <lineage>
        <taxon>Bacteria</taxon>
        <taxon>Pseudomonadati</taxon>
        <taxon>Pseudomonadota</taxon>
        <taxon>Betaproteobacteria</taxon>
        <taxon>Burkholderiales</taxon>
        <taxon>Burkholderiaceae</taxon>
        <taxon>Paraburkholderia</taxon>
    </lineage>
</organism>
<gene>
    <name evidence="1" type="ORF">Bxe_A3749</name>
</gene>
<sequence>MSRSQNTCGVTHYTAILNDGRLQLDCRATPARPRQSTPRVNQQTLASVNQHRHHHSCRDILNLIVARLSSRLSRHIHFPEELTPLFRSRVEFAFALSAKWKTTAASVVTDDKAHRGCDSTASLLDPLS</sequence>
<name>Q144J8_PARXL</name>
<proteinExistence type="predicted"/>
<protein>
    <submittedName>
        <fullName evidence="1">Uncharacterized protein</fullName>
    </submittedName>
</protein>
<dbReference type="AlphaFoldDB" id="Q144J8"/>
<evidence type="ECO:0000313" key="1">
    <source>
        <dbReference type="EMBL" id="ABE29241.1"/>
    </source>
</evidence>